<keyword evidence="3 6" id="KW-0812">Transmembrane</keyword>
<dbReference type="PANTHER" id="PTHR30086:SF20">
    <property type="entry name" value="ARGININE EXPORTER PROTEIN ARGO-RELATED"/>
    <property type="match status" value="1"/>
</dbReference>
<feature type="transmembrane region" description="Helical" evidence="6">
    <location>
        <begin position="148"/>
        <end position="170"/>
    </location>
</feature>
<dbReference type="OrthoDB" id="581870at2"/>
<feature type="transmembrane region" description="Helical" evidence="6">
    <location>
        <begin position="38"/>
        <end position="63"/>
    </location>
</feature>
<evidence type="ECO:0000313" key="7">
    <source>
        <dbReference type="EMBL" id="GCE06088.1"/>
    </source>
</evidence>
<dbReference type="AlphaFoldDB" id="A0A401ZHB6"/>
<dbReference type="GO" id="GO:0005886">
    <property type="term" value="C:plasma membrane"/>
    <property type="evidence" value="ECO:0007669"/>
    <property type="project" value="UniProtKB-SubCell"/>
</dbReference>
<keyword evidence="2" id="KW-1003">Cell membrane</keyword>
<comment type="caution">
    <text evidence="7">The sequence shown here is derived from an EMBL/GenBank/DDBJ whole genome shotgun (WGS) entry which is preliminary data.</text>
</comment>
<dbReference type="EMBL" id="BIFQ01000001">
    <property type="protein sequence ID" value="GCE06088.1"/>
    <property type="molecule type" value="Genomic_DNA"/>
</dbReference>
<dbReference type="PANTHER" id="PTHR30086">
    <property type="entry name" value="ARGININE EXPORTER PROTEIN ARGO"/>
    <property type="match status" value="1"/>
</dbReference>
<dbReference type="InterPro" id="IPR001123">
    <property type="entry name" value="LeuE-type"/>
</dbReference>
<keyword evidence="4 6" id="KW-1133">Transmembrane helix</keyword>
<feature type="transmembrane region" description="Helical" evidence="6">
    <location>
        <begin position="70"/>
        <end position="88"/>
    </location>
</feature>
<proteinExistence type="predicted"/>
<dbReference type="Proteomes" id="UP000287224">
    <property type="component" value="Unassembled WGS sequence"/>
</dbReference>
<evidence type="ECO:0000256" key="3">
    <source>
        <dbReference type="ARBA" id="ARBA00022692"/>
    </source>
</evidence>
<dbReference type="GO" id="GO:0015171">
    <property type="term" value="F:amino acid transmembrane transporter activity"/>
    <property type="evidence" value="ECO:0007669"/>
    <property type="project" value="TreeGrafter"/>
</dbReference>
<evidence type="ECO:0000256" key="2">
    <source>
        <dbReference type="ARBA" id="ARBA00022475"/>
    </source>
</evidence>
<evidence type="ECO:0000313" key="8">
    <source>
        <dbReference type="Proteomes" id="UP000287224"/>
    </source>
</evidence>
<gene>
    <name evidence="7" type="primary">chpE_1</name>
    <name evidence="7" type="ORF">KDAU_34170</name>
</gene>
<evidence type="ECO:0000256" key="5">
    <source>
        <dbReference type="ARBA" id="ARBA00023136"/>
    </source>
</evidence>
<accession>A0A401ZHB6</accession>
<protein>
    <submittedName>
        <fullName evidence="7">Chemotactic transduction protein ChpE</fullName>
    </submittedName>
</protein>
<sequence>MSLFLSAFGLGLAFFAAPGAITAQLLRRGLKRGFFSALFLQLGALIGVTLWALIAFIGAAMLAQNTPVRLFLGILGILLLLLLAWQALRDAYRGQLTEAKDTSAHGDFVLGAALSLANPLPIAFWLGIGNTIVSSNGRATPDPWSLEVFLTGFLCSALLWCFFMSGLIAWGRRFVTPLFFRLVNFVCGLALVFFALKLCWILLSLLMS</sequence>
<evidence type="ECO:0000256" key="4">
    <source>
        <dbReference type="ARBA" id="ARBA00022989"/>
    </source>
</evidence>
<name>A0A401ZHB6_9CHLR</name>
<keyword evidence="8" id="KW-1185">Reference proteome</keyword>
<dbReference type="Pfam" id="PF01810">
    <property type="entry name" value="LysE"/>
    <property type="match status" value="1"/>
</dbReference>
<feature type="transmembrane region" description="Helical" evidence="6">
    <location>
        <begin position="182"/>
        <end position="206"/>
    </location>
</feature>
<reference evidence="8" key="1">
    <citation type="submission" date="2018-12" db="EMBL/GenBank/DDBJ databases">
        <title>Tengunoibacter tsumagoiensis gen. nov., sp. nov., Dictyobacter kobayashii sp. nov., D. alpinus sp. nov., and D. joshuensis sp. nov. and description of Dictyobacteraceae fam. nov. within the order Ktedonobacterales isolated from Tengu-no-mugimeshi.</title>
        <authorList>
            <person name="Wang C.M."/>
            <person name="Zheng Y."/>
            <person name="Sakai Y."/>
            <person name="Toyoda A."/>
            <person name="Minakuchi Y."/>
            <person name="Abe K."/>
            <person name="Yokota A."/>
            <person name="Yabe S."/>
        </authorList>
    </citation>
    <scope>NUCLEOTIDE SEQUENCE [LARGE SCALE GENOMIC DNA]</scope>
    <source>
        <strain evidence="8">S-27</strain>
    </source>
</reference>
<comment type="subcellular location">
    <subcellularLocation>
        <location evidence="1">Cell membrane</location>
        <topology evidence="1">Multi-pass membrane protein</topology>
    </subcellularLocation>
</comment>
<organism evidence="7 8">
    <name type="scientific">Dictyobacter aurantiacus</name>
    <dbReference type="NCBI Taxonomy" id="1936993"/>
    <lineage>
        <taxon>Bacteria</taxon>
        <taxon>Bacillati</taxon>
        <taxon>Chloroflexota</taxon>
        <taxon>Ktedonobacteria</taxon>
        <taxon>Ktedonobacterales</taxon>
        <taxon>Dictyobacteraceae</taxon>
        <taxon>Dictyobacter</taxon>
    </lineage>
</organism>
<keyword evidence="5 6" id="KW-0472">Membrane</keyword>
<evidence type="ECO:0000256" key="1">
    <source>
        <dbReference type="ARBA" id="ARBA00004651"/>
    </source>
</evidence>
<feature type="transmembrane region" description="Helical" evidence="6">
    <location>
        <begin position="108"/>
        <end position="128"/>
    </location>
</feature>
<evidence type="ECO:0000256" key="6">
    <source>
        <dbReference type="SAM" id="Phobius"/>
    </source>
</evidence>
<dbReference type="RefSeq" id="WP_126597067.1">
    <property type="nucleotide sequence ID" value="NZ_BIFQ01000001.1"/>
</dbReference>